<reference evidence="3 5" key="1">
    <citation type="journal article" date="2008" name="Genome Biol.">
        <title>The genome sequence of the model ascomycete fungus Podospora anserina.</title>
        <authorList>
            <person name="Espagne E."/>
            <person name="Lespinet O."/>
            <person name="Malagnac F."/>
            <person name="Da Silva C."/>
            <person name="Jaillon O."/>
            <person name="Porcel B.M."/>
            <person name="Couloux A."/>
            <person name="Aury J.-M."/>
            <person name="Segurens B."/>
            <person name="Poulain J."/>
            <person name="Anthouard V."/>
            <person name="Grossetete S."/>
            <person name="Khalili H."/>
            <person name="Coppin E."/>
            <person name="Dequard-Chablat M."/>
            <person name="Picard M."/>
            <person name="Contamine V."/>
            <person name="Arnaise S."/>
            <person name="Bourdais A."/>
            <person name="Berteaux-Lecellier V."/>
            <person name="Gautheret D."/>
            <person name="de Vries R.P."/>
            <person name="Battaglia E."/>
            <person name="Coutinho P.M."/>
            <person name="Danchin E.G.J."/>
            <person name="Henrissat B."/>
            <person name="El Khoury R."/>
            <person name="Sainsard-Chanet A."/>
            <person name="Boivin A."/>
            <person name="Pinan-Lucarre B."/>
            <person name="Sellem C.H."/>
            <person name="Debuchy R."/>
            <person name="Wincker P."/>
            <person name="Weissenbach J."/>
            <person name="Silar P."/>
        </authorList>
    </citation>
    <scope>NUCLEOTIDE SEQUENCE [LARGE SCALE GENOMIC DNA]</scope>
    <source>
        <strain evidence="5">S / ATCC MYA-4624 / DSM 980 / FGSC 10383</strain>
        <strain evidence="3">S mat+</strain>
    </source>
</reference>
<evidence type="ECO:0000259" key="2">
    <source>
        <dbReference type="PROSITE" id="PS50802"/>
    </source>
</evidence>
<organism evidence="3">
    <name type="scientific">Podospora anserina (strain S / ATCC MYA-4624 / DSM 980 / FGSC 10383)</name>
    <name type="common">Pleurage anserina</name>
    <dbReference type="NCBI Taxonomy" id="515849"/>
    <lineage>
        <taxon>Eukaryota</taxon>
        <taxon>Fungi</taxon>
        <taxon>Dikarya</taxon>
        <taxon>Ascomycota</taxon>
        <taxon>Pezizomycotina</taxon>
        <taxon>Sordariomycetes</taxon>
        <taxon>Sordariomycetidae</taxon>
        <taxon>Sordariales</taxon>
        <taxon>Podosporaceae</taxon>
        <taxon>Podospora</taxon>
        <taxon>Podospora anserina</taxon>
    </lineage>
</organism>
<dbReference type="RefSeq" id="XP_001910840.1">
    <property type="nucleotide sequence ID" value="XM_001910805.1"/>
</dbReference>
<keyword evidence="5" id="KW-1185">Reference proteome</keyword>
<accession>B2B4E0</accession>
<protein>
    <submittedName>
        <fullName evidence="3">Podospora anserina S mat+ genomic DNA chromosome 2, supercontig 2</fullName>
    </submittedName>
</protein>
<dbReference type="PANTHER" id="PTHR12419">
    <property type="entry name" value="OTU DOMAIN CONTAINING PROTEIN"/>
    <property type="match status" value="1"/>
</dbReference>
<dbReference type="InterPro" id="IPR003323">
    <property type="entry name" value="OTU_dom"/>
</dbReference>
<dbReference type="Gene3D" id="3.90.70.80">
    <property type="match status" value="1"/>
</dbReference>
<dbReference type="GO" id="GO:0004843">
    <property type="term" value="F:cysteine-type deubiquitinase activity"/>
    <property type="evidence" value="ECO:0007669"/>
    <property type="project" value="TreeGrafter"/>
</dbReference>
<feature type="compositionally biased region" description="Basic and acidic residues" evidence="1">
    <location>
        <begin position="148"/>
        <end position="157"/>
    </location>
</feature>
<reference evidence="3" key="2">
    <citation type="submission" date="2008-07" db="EMBL/GenBank/DDBJ databases">
        <authorList>
            <person name="Genoscope - CEA"/>
        </authorList>
    </citation>
    <scope>NUCLEOTIDE SEQUENCE</scope>
    <source>
        <strain evidence="3">S mat+</strain>
    </source>
</reference>
<feature type="region of interest" description="Disordered" evidence="1">
    <location>
        <begin position="1"/>
        <end position="176"/>
    </location>
</feature>
<feature type="compositionally biased region" description="Acidic residues" evidence="1">
    <location>
        <begin position="93"/>
        <end position="106"/>
    </location>
</feature>
<reference evidence="5" key="3">
    <citation type="journal article" date="2014" name="Genetics">
        <title>Maintaining two mating types: Structure of the mating type locus and its role in heterokaryosis in Podospora anserina.</title>
        <authorList>
            <person name="Grognet P."/>
            <person name="Bidard F."/>
            <person name="Kuchly C."/>
            <person name="Tong L.C.H."/>
            <person name="Coppin E."/>
            <person name="Benkhali J.A."/>
            <person name="Couloux A."/>
            <person name="Wincker P."/>
            <person name="Debuchy R."/>
            <person name="Silar P."/>
        </authorList>
    </citation>
    <scope>GENOME REANNOTATION</scope>
    <source>
        <strain evidence="5">S / ATCC MYA-4624 / DSM 980 / FGSC 10383</strain>
    </source>
</reference>
<evidence type="ECO:0000313" key="5">
    <source>
        <dbReference type="Proteomes" id="UP000001197"/>
    </source>
</evidence>
<feature type="compositionally biased region" description="Basic and acidic residues" evidence="1">
    <location>
        <begin position="63"/>
        <end position="82"/>
    </location>
</feature>
<feature type="domain" description="OTU" evidence="2">
    <location>
        <begin position="192"/>
        <end position="324"/>
    </location>
</feature>
<evidence type="ECO:0000313" key="3">
    <source>
        <dbReference type="EMBL" id="CAP72665.1"/>
    </source>
</evidence>
<dbReference type="GO" id="GO:0016579">
    <property type="term" value="P:protein deubiquitination"/>
    <property type="evidence" value="ECO:0007669"/>
    <property type="project" value="TreeGrafter"/>
</dbReference>
<dbReference type="PANTHER" id="PTHR12419:SF10">
    <property type="entry name" value="DEUBIQUITINASE OTUD6B"/>
    <property type="match status" value="1"/>
</dbReference>
<evidence type="ECO:0000256" key="1">
    <source>
        <dbReference type="SAM" id="MobiDB-lite"/>
    </source>
</evidence>
<dbReference type="eggNOG" id="KOG2606">
    <property type="taxonomic scope" value="Eukaryota"/>
</dbReference>
<gene>
    <name evidence="3" type="ORF">PODANS_2_960</name>
</gene>
<dbReference type="HOGENOM" id="CLU_034963_2_0_1"/>
<dbReference type="SUPFAM" id="SSF54001">
    <property type="entry name" value="Cysteine proteinases"/>
    <property type="match status" value="1"/>
</dbReference>
<dbReference type="InterPro" id="IPR038765">
    <property type="entry name" value="Papain-like_cys_pep_sf"/>
</dbReference>
<dbReference type="MEROPS" id="C85.008"/>
<dbReference type="InterPro" id="IPR050704">
    <property type="entry name" value="Peptidase_C85-like"/>
</dbReference>
<dbReference type="OrthoDB" id="415023at2759"/>
<dbReference type="STRING" id="515849.B2B4E0"/>
<dbReference type="InterPro" id="IPR049771">
    <property type="entry name" value="OTU2-like_OTU"/>
</dbReference>
<dbReference type="CDD" id="cd22762">
    <property type="entry name" value="OTU_fungi_OTU2-like"/>
    <property type="match status" value="1"/>
</dbReference>
<dbReference type="KEGG" id="pan:PODANSg7882"/>
<dbReference type="VEuPathDB" id="FungiDB:PODANS_2_960"/>
<dbReference type="FunCoup" id="B2B4E0">
    <property type="interactions" value="658"/>
</dbReference>
<dbReference type="PROSITE" id="PS50802">
    <property type="entry name" value="OTU"/>
    <property type="match status" value="1"/>
</dbReference>
<name>B2B4E0_PODAN</name>
<dbReference type="Proteomes" id="UP000001197">
    <property type="component" value="Chromosome 2"/>
</dbReference>
<dbReference type="InParanoid" id="B2B4E0"/>
<dbReference type="EMBL" id="FO904937">
    <property type="protein sequence ID" value="CDP25060.1"/>
    <property type="molecule type" value="Genomic_DNA"/>
</dbReference>
<reference evidence="4" key="4">
    <citation type="submission" date="2014-09" db="EMBL/GenBank/DDBJ databases">
        <title>Maintaining two mating types: Structure of the mating type locus and its role in heterokaryosis in Podospora anserina.</title>
        <authorList>
            <person name="Grognet P."/>
            <person name="Bidard F."/>
            <person name="Kuchly C."/>
            <person name="Chan Ho Tong L."/>
            <person name="Coppin E."/>
            <person name="Ait Benkhali J."/>
            <person name="Couloux A."/>
            <person name="Wincker P."/>
            <person name="Debuchy R."/>
            <person name="Silar P."/>
        </authorList>
    </citation>
    <scope>NUCLEOTIDE SEQUENCE</scope>
</reference>
<dbReference type="GeneID" id="6196048"/>
<feature type="compositionally biased region" description="Basic residues" evidence="1">
    <location>
        <begin position="50"/>
        <end position="62"/>
    </location>
</feature>
<feature type="compositionally biased region" description="Basic and acidic residues" evidence="1">
    <location>
        <begin position="165"/>
        <end position="176"/>
    </location>
</feature>
<proteinExistence type="predicted"/>
<dbReference type="AlphaFoldDB" id="B2B4E0"/>
<dbReference type="EMBL" id="CU640366">
    <property type="protein sequence ID" value="CAP72665.1"/>
    <property type="molecule type" value="Genomic_DNA"/>
</dbReference>
<feature type="compositionally biased region" description="Basic and acidic residues" evidence="1">
    <location>
        <begin position="107"/>
        <end position="121"/>
    </location>
</feature>
<sequence>MGDAEQLPPVADQPTDATTTESTQEQKPDDLEAILARHRKELRDLQSRVTQKKKNATKKTRKKVNEECAELERGLKERHEAELAQVTGGGGDAEPEPVSEPEEEGGKDEVETVTERVEEMRVTPPPSPPPPPQQQQQQQPGKKRNRQKERLARRQAEVEAASARAQEEASRMTDHGAVEKLHVDGVLKREGLEEVEVRADGHCLFAAVGDQLFRRGVTEELLDYREVRRRAAEYMDRNRDDFEPFVDLESQSWKEYLRKIRDTSAWGGQPELLALARVFGVGITVVQVPRNEVINREGGGKMLWVVYYWKGSNSGRHYNSLKSVS</sequence>
<dbReference type="Pfam" id="PF02338">
    <property type="entry name" value="OTU"/>
    <property type="match status" value="1"/>
</dbReference>
<feature type="compositionally biased region" description="Pro residues" evidence="1">
    <location>
        <begin position="123"/>
        <end position="133"/>
    </location>
</feature>
<evidence type="ECO:0000313" key="4">
    <source>
        <dbReference type="EMBL" id="CDP25060.1"/>
    </source>
</evidence>